<comment type="caution">
    <text evidence="2">The sequence shown here is derived from an EMBL/GenBank/DDBJ whole genome shotgun (WGS) entry which is preliminary data.</text>
</comment>
<reference evidence="2 3" key="1">
    <citation type="submission" date="2019-01" db="EMBL/GenBank/DDBJ databases">
        <title>Halorientalis sp. F13-25 a new haloarchaeum isolated from hypersaline water.</title>
        <authorList>
            <person name="Ana D.-V."/>
            <person name="Cristina S.-P."/>
            <person name="Antonio V."/>
        </authorList>
    </citation>
    <scope>NUCLEOTIDE SEQUENCE [LARGE SCALE GENOMIC DNA]</scope>
    <source>
        <strain evidence="2 3">F13-25</strain>
    </source>
</reference>
<sequence>MTPDGSPDAGAERHRILRQLRQQLEQRPAVESARGQTDGGYAEVTARIEPNSFGRPADSGTLRLVCHPNPDVADGDGRPDPAGPSVAGPRTNFGAMFKLHYSETGGYDYGFHNEPNAHVDGWFHFQERPDPNTEYDYEPATLDARTPTAALWELLDLLANRL</sequence>
<feature type="region of interest" description="Disordered" evidence="1">
    <location>
        <begin position="24"/>
        <end position="91"/>
    </location>
</feature>
<dbReference type="RefSeq" id="WP_129070750.1">
    <property type="nucleotide sequence ID" value="NZ_RDFA01000010.1"/>
</dbReference>
<evidence type="ECO:0000256" key="1">
    <source>
        <dbReference type="SAM" id="MobiDB-lite"/>
    </source>
</evidence>
<dbReference type="OrthoDB" id="189868at2157"/>
<evidence type="ECO:0000313" key="2">
    <source>
        <dbReference type="EMBL" id="RXK46363.1"/>
    </source>
</evidence>
<accession>A0A498KRP5</accession>
<proteinExistence type="predicted"/>
<dbReference type="EMBL" id="RDFA01000010">
    <property type="protein sequence ID" value="RXK46363.1"/>
    <property type="molecule type" value="Genomic_DNA"/>
</dbReference>
<organism evidence="2 3">
    <name type="scientific">Halorientalis pallida</name>
    <dbReference type="NCBI Taxonomy" id="2479928"/>
    <lineage>
        <taxon>Archaea</taxon>
        <taxon>Methanobacteriati</taxon>
        <taxon>Methanobacteriota</taxon>
        <taxon>Stenosarchaea group</taxon>
        <taxon>Halobacteria</taxon>
        <taxon>Halobacteriales</taxon>
        <taxon>Haloarculaceae</taxon>
        <taxon>Halorientalis</taxon>
    </lineage>
</organism>
<dbReference type="Proteomes" id="UP000289691">
    <property type="component" value="Unassembled WGS sequence"/>
</dbReference>
<keyword evidence="3" id="KW-1185">Reference proteome</keyword>
<evidence type="ECO:0000313" key="3">
    <source>
        <dbReference type="Proteomes" id="UP000289691"/>
    </source>
</evidence>
<dbReference type="AlphaFoldDB" id="A0A498KRP5"/>
<protein>
    <submittedName>
        <fullName evidence="2">Uncharacterized protein</fullName>
    </submittedName>
</protein>
<gene>
    <name evidence="2" type="ORF">EAF64_20000</name>
</gene>
<name>A0A498KRP5_9EURY</name>